<evidence type="ECO:0000256" key="1">
    <source>
        <dbReference type="SAM" id="MobiDB-lite"/>
    </source>
</evidence>
<gene>
    <name evidence="2" type="ORF">H257_10147</name>
</gene>
<dbReference type="PANTHER" id="PTHR47169">
    <property type="entry name" value="OS01G0541250 PROTEIN"/>
    <property type="match status" value="1"/>
</dbReference>
<dbReference type="AlphaFoldDB" id="W4G911"/>
<sequence>MPSPQATHPAAATTGGSSTTTSGVRSTKLCSASVSAEIFLTAHTGRSDECTTAIGRPLRASGNEVWPHFVAAARSPSSTPNLKVISTENELPRKLAVRAVPYMARQTLRSLAAHSRIPKTTLVRHMKEVKTLNAKSSYSKPLLTEDTQRLRVEHALSFLSQSLQHQKHSRTINDLIENTENSYDELPMETLSKTFITLQKVMEKTLETFGTNDYKIPHMNKNAIKDVTLYNVRCDPSVHKNAVAFLSQRPLNSQKGSTQRQTNLPMPVLHPSRRRPWQPMPSLPVALVYTCNLCKDNVQCSYNQVDTHFKRQHAEYTAAVHKDHCTRYRALERTRGTTKAAMN</sequence>
<dbReference type="VEuPathDB" id="FungiDB:H257_10147"/>
<organism evidence="2">
    <name type="scientific">Aphanomyces astaci</name>
    <name type="common">Crayfish plague agent</name>
    <dbReference type="NCBI Taxonomy" id="112090"/>
    <lineage>
        <taxon>Eukaryota</taxon>
        <taxon>Sar</taxon>
        <taxon>Stramenopiles</taxon>
        <taxon>Oomycota</taxon>
        <taxon>Saprolegniomycetes</taxon>
        <taxon>Saprolegniales</taxon>
        <taxon>Verrucalvaceae</taxon>
        <taxon>Aphanomyces</taxon>
    </lineage>
</organism>
<dbReference type="RefSeq" id="XP_009834907.1">
    <property type="nucleotide sequence ID" value="XM_009836605.1"/>
</dbReference>
<feature type="region of interest" description="Disordered" evidence="1">
    <location>
        <begin position="252"/>
        <end position="275"/>
    </location>
</feature>
<reference evidence="2" key="1">
    <citation type="submission" date="2013-12" db="EMBL/GenBank/DDBJ databases">
        <title>The Genome Sequence of Aphanomyces astaci APO3.</title>
        <authorList>
            <consortium name="The Broad Institute Genomics Platform"/>
            <person name="Russ C."/>
            <person name="Tyler B."/>
            <person name="van West P."/>
            <person name="Dieguez-Uribeondo J."/>
            <person name="Young S.K."/>
            <person name="Zeng Q."/>
            <person name="Gargeya S."/>
            <person name="Fitzgerald M."/>
            <person name="Abouelleil A."/>
            <person name="Alvarado L."/>
            <person name="Chapman S.B."/>
            <person name="Gainer-Dewar J."/>
            <person name="Goldberg J."/>
            <person name="Griggs A."/>
            <person name="Gujja S."/>
            <person name="Hansen M."/>
            <person name="Howarth C."/>
            <person name="Imamovic A."/>
            <person name="Ireland A."/>
            <person name="Larimer J."/>
            <person name="McCowan C."/>
            <person name="Murphy C."/>
            <person name="Pearson M."/>
            <person name="Poon T.W."/>
            <person name="Priest M."/>
            <person name="Roberts A."/>
            <person name="Saif S."/>
            <person name="Shea T."/>
            <person name="Sykes S."/>
            <person name="Wortman J."/>
            <person name="Nusbaum C."/>
            <person name="Birren B."/>
        </authorList>
    </citation>
    <scope>NUCLEOTIDE SEQUENCE [LARGE SCALE GENOMIC DNA]</scope>
    <source>
        <strain evidence="2">APO3</strain>
    </source>
</reference>
<dbReference type="EMBL" id="KI913139">
    <property type="protein sequence ID" value="ETV75776.1"/>
    <property type="molecule type" value="Genomic_DNA"/>
</dbReference>
<protein>
    <submittedName>
        <fullName evidence="2">Uncharacterized protein</fullName>
    </submittedName>
</protein>
<feature type="compositionally biased region" description="Polar residues" evidence="1">
    <location>
        <begin position="252"/>
        <end position="264"/>
    </location>
</feature>
<dbReference type="GeneID" id="20812143"/>
<accession>W4G911</accession>
<dbReference type="PANTHER" id="PTHR47169:SF2">
    <property type="entry name" value="OS01G0541250 PROTEIN"/>
    <property type="match status" value="1"/>
</dbReference>
<feature type="region of interest" description="Disordered" evidence="1">
    <location>
        <begin position="1"/>
        <end position="24"/>
    </location>
</feature>
<feature type="compositionally biased region" description="Low complexity" evidence="1">
    <location>
        <begin position="10"/>
        <end position="23"/>
    </location>
</feature>
<evidence type="ECO:0000313" key="2">
    <source>
        <dbReference type="EMBL" id="ETV75776.1"/>
    </source>
</evidence>
<name>W4G911_APHAT</name>
<proteinExistence type="predicted"/>